<protein>
    <recommendedName>
        <fullName evidence="3">Septin-type G domain-containing protein</fullName>
    </recommendedName>
</protein>
<dbReference type="PROSITE" id="PS51719">
    <property type="entry name" value="G_SEPTIN"/>
    <property type="match status" value="1"/>
</dbReference>
<reference evidence="4" key="1">
    <citation type="submission" date="2022-07" db="EMBL/GenBank/DDBJ databases">
        <title>Genome Sequence of Physisporinus lineatus.</title>
        <authorList>
            <person name="Buettner E."/>
        </authorList>
    </citation>
    <scope>NUCLEOTIDE SEQUENCE</scope>
    <source>
        <strain evidence="4">VT162</strain>
    </source>
</reference>
<evidence type="ECO:0000259" key="3">
    <source>
        <dbReference type="PROSITE" id="PS51719"/>
    </source>
</evidence>
<dbReference type="InterPro" id="IPR027417">
    <property type="entry name" value="P-loop_NTPase"/>
</dbReference>
<dbReference type="AlphaFoldDB" id="A0AAD5VAY5"/>
<dbReference type="Pfam" id="PF00735">
    <property type="entry name" value="Septin"/>
    <property type="match status" value="1"/>
</dbReference>
<evidence type="ECO:0000256" key="2">
    <source>
        <dbReference type="SAM" id="MobiDB-lite"/>
    </source>
</evidence>
<dbReference type="Proteomes" id="UP001212997">
    <property type="component" value="Unassembled WGS sequence"/>
</dbReference>
<dbReference type="Gene3D" id="3.40.50.300">
    <property type="entry name" value="P-loop containing nucleotide triphosphate hydrolases"/>
    <property type="match status" value="1"/>
</dbReference>
<feature type="compositionally biased region" description="Low complexity" evidence="2">
    <location>
        <begin position="324"/>
        <end position="336"/>
    </location>
</feature>
<dbReference type="GO" id="GO:0005525">
    <property type="term" value="F:GTP binding"/>
    <property type="evidence" value="ECO:0007669"/>
    <property type="project" value="UniProtKB-KW"/>
</dbReference>
<dbReference type="EMBL" id="JANAWD010000024">
    <property type="protein sequence ID" value="KAJ3490692.1"/>
    <property type="molecule type" value="Genomic_DNA"/>
</dbReference>
<keyword evidence="1" id="KW-0547">Nucleotide-binding</keyword>
<dbReference type="PANTHER" id="PTHR18884">
    <property type="entry name" value="SEPTIN"/>
    <property type="match status" value="1"/>
</dbReference>
<keyword evidence="1" id="KW-0342">GTP-binding</keyword>
<feature type="domain" description="Septin-type G" evidence="3">
    <location>
        <begin position="44"/>
        <end position="427"/>
    </location>
</feature>
<sequence length="427" mass="47415">MDRSDHRIKQEQRNYEDKRRMNGDYHPLRSPSQTHVATDRMEGIQIPGYTLMVAGRPTGKTSFLRLLLDTSIISPLASREQLDSVAKFVYGSSGHTSHIRSMSVIIDLANPDSDQREPLMLTLIDTPSLEIQDDASSRTVSEIMRHVEARFSESVEDVSVSRSLSLLSLSNPFLYDRNIKPGQEIIMCTYPDDVVPLPVSPPPVSVVPRARTNSLSKPEQEPVILEPPLSNNPRQYHPTLPPADINVIRRLSARVNVLPVVARADVLTNDRLATVKIAIRNDLANAGIGFGIFDVNSITQYSPQDLKPSKPHLDNGYSTHANGSSSSATSPPTTPISPSLPKLPYALISPDIYSHSDGISRPAPSHFDLVKRYSPSHSNSSKNYLASRTFPGKFTRNYRWGSLDVMDGTHCDFVHIRGAIFHHMEVQ</sequence>
<feature type="region of interest" description="Disordered" evidence="2">
    <location>
        <begin position="304"/>
        <end position="336"/>
    </location>
</feature>
<keyword evidence="5" id="KW-1185">Reference proteome</keyword>
<dbReference type="InterPro" id="IPR030379">
    <property type="entry name" value="G_SEPTIN_dom"/>
</dbReference>
<feature type="region of interest" description="Disordered" evidence="2">
    <location>
        <begin position="208"/>
        <end position="235"/>
    </location>
</feature>
<feature type="region of interest" description="Disordered" evidence="2">
    <location>
        <begin position="1"/>
        <end position="35"/>
    </location>
</feature>
<feature type="compositionally biased region" description="Basic and acidic residues" evidence="2">
    <location>
        <begin position="1"/>
        <end position="27"/>
    </location>
</feature>
<evidence type="ECO:0000256" key="1">
    <source>
        <dbReference type="RuleBase" id="RU004560"/>
    </source>
</evidence>
<organism evidence="4 5">
    <name type="scientific">Meripilus lineatus</name>
    <dbReference type="NCBI Taxonomy" id="2056292"/>
    <lineage>
        <taxon>Eukaryota</taxon>
        <taxon>Fungi</taxon>
        <taxon>Dikarya</taxon>
        <taxon>Basidiomycota</taxon>
        <taxon>Agaricomycotina</taxon>
        <taxon>Agaricomycetes</taxon>
        <taxon>Polyporales</taxon>
        <taxon>Meripilaceae</taxon>
        <taxon>Meripilus</taxon>
    </lineage>
</organism>
<accession>A0AAD5VAY5</accession>
<evidence type="ECO:0000313" key="4">
    <source>
        <dbReference type="EMBL" id="KAJ3490692.1"/>
    </source>
</evidence>
<gene>
    <name evidence="4" type="ORF">NLI96_g1254</name>
</gene>
<comment type="similarity">
    <text evidence="1">Belongs to the TRAFAC class TrmE-Era-EngA-EngB-Septin-like GTPase superfamily. Septin GTPase family.</text>
</comment>
<comment type="caution">
    <text evidence="4">The sequence shown here is derived from an EMBL/GenBank/DDBJ whole genome shotgun (WGS) entry which is preliminary data.</text>
</comment>
<name>A0AAD5VAY5_9APHY</name>
<proteinExistence type="inferred from homology"/>
<evidence type="ECO:0000313" key="5">
    <source>
        <dbReference type="Proteomes" id="UP001212997"/>
    </source>
</evidence>